<reference evidence="2" key="1">
    <citation type="journal article" date="2023" name="Science">
        <title>Genome structures resolve the early diversification of teleost fishes.</title>
        <authorList>
            <person name="Parey E."/>
            <person name="Louis A."/>
            <person name="Montfort J."/>
            <person name="Bouchez O."/>
            <person name="Roques C."/>
            <person name="Iampietro C."/>
            <person name="Lluch J."/>
            <person name="Castinel A."/>
            <person name="Donnadieu C."/>
            <person name="Desvignes T."/>
            <person name="Floi Bucao C."/>
            <person name="Jouanno E."/>
            <person name="Wen M."/>
            <person name="Mejri S."/>
            <person name="Dirks R."/>
            <person name="Jansen H."/>
            <person name="Henkel C."/>
            <person name="Chen W.J."/>
            <person name="Zahm M."/>
            <person name="Cabau C."/>
            <person name="Klopp C."/>
            <person name="Thompson A.W."/>
            <person name="Robinson-Rechavi M."/>
            <person name="Braasch I."/>
            <person name="Lecointre G."/>
            <person name="Bobe J."/>
            <person name="Postlethwait J.H."/>
            <person name="Berthelot C."/>
            <person name="Roest Crollius H."/>
            <person name="Guiguen Y."/>
        </authorList>
    </citation>
    <scope>NUCLEOTIDE SEQUENCE</scope>
    <source>
        <strain evidence="2">Concon-B</strain>
    </source>
</reference>
<feature type="compositionally biased region" description="Basic residues" evidence="1">
    <location>
        <begin position="155"/>
        <end position="164"/>
    </location>
</feature>
<feature type="region of interest" description="Disordered" evidence="1">
    <location>
        <begin position="116"/>
        <end position="164"/>
    </location>
</feature>
<dbReference type="AlphaFoldDB" id="A0A9Q1HMR4"/>
<dbReference type="OrthoDB" id="8938325at2759"/>
<proteinExistence type="predicted"/>
<evidence type="ECO:0000313" key="2">
    <source>
        <dbReference type="EMBL" id="KAJ8248664.1"/>
    </source>
</evidence>
<dbReference type="Proteomes" id="UP001152803">
    <property type="component" value="Unassembled WGS sequence"/>
</dbReference>
<protein>
    <submittedName>
        <fullName evidence="2">Uncharacterized protein</fullName>
    </submittedName>
</protein>
<organism evidence="2 3">
    <name type="scientific">Conger conger</name>
    <name type="common">Conger eel</name>
    <name type="synonym">Muraena conger</name>
    <dbReference type="NCBI Taxonomy" id="82655"/>
    <lineage>
        <taxon>Eukaryota</taxon>
        <taxon>Metazoa</taxon>
        <taxon>Chordata</taxon>
        <taxon>Craniata</taxon>
        <taxon>Vertebrata</taxon>
        <taxon>Euteleostomi</taxon>
        <taxon>Actinopterygii</taxon>
        <taxon>Neopterygii</taxon>
        <taxon>Teleostei</taxon>
        <taxon>Anguilliformes</taxon>
        <taxon>Congridae</taxon>
        <taxon>Conger</taxon>
    </lineage>
</organism>
<accession>A0A9Q1HMR4</accession>
<gene>
    <name evidence="2" type="ORF">COCON_G00233790</name>
</gene>
<dbReference type="EMBL" id="JAFJMO010000075">
    <property type="protein sequence ID" value="KAJ8248664.1"/>
    <property type="molecule type" value="Genomic_DNA"/>
</dbReference>
<comment type="caution">
    <text evidence="2">The sequence shown here is derived from an EMBL/GenBank/DDBJ whole genome shotgun (WGS) entry which is preliminary data.</text>
</comment>
<name>A0A9Q1HMR4_CONCO</name>
<sequence length="164" mass="18751">MLSFEMQSQFYPTLLLAFSIQLDYFTWPTDAKELQKPEISVHAPEDKNVALACQINLKTPAVNTSCYLYVGDSSQPYRSTWTTNGRVCSFNVERADLQQHLQALRTGEVSCDYAVNTNPHSHSPRSDRKQVPGLSPEPKTVTENRYQDSLQNQKQIRKQPHHLL</sequence>
<keyword evidence="3" id="KW-1185">Reference proteome</keyword>
<evidence type="ECO:0000313" key="3">
    <source>
        <dbReference type="Proteomes" id="UP001152803"/>
    </source>
</evidence>
<evidence type="ECO:0000256" key="1">
    <source>
        <dbReference type="SAM" id="MobiDB-lite"/>
    </source>
</evidence>